<dbReference type="AlphaFoldDB" id="A0A432LXL0"/>
<dbReference type="EMBL" id="RYZR01000002">
    <property type="protein sequence ID" value="RUL66821.1"/>
    <property type="molecule type" value="Genomic_DNA"/>
</dbReference>
<accession>A0A432LXL0</accession>
<keyword evidence="3" id="KW-1185">Reference proteome</keyword>
<proteinExistence type="predicted"/>
<evidence type="ECO:0000313" key="3">
    <source>
        <dbReference type="Proteomes" id="UP000267077"/>
    </source>
</evidence>
<reference evidence="2 3" key="1">
    <citation type="submission" date="2018-12" db="EMBL/GenBank/DDBJ databases">
        <title>Dyella dinghuensis sp. nov. DHOA06 and Dyella choica sp. nov. 4M-K27, isolated from forest soil.</title>
        <authorList>
            <person name="Qiu L.-H."/>
            <person name="Gao Z.-H."/>
        </authorList>
    </citation>
    <scope>NUCLEOTIDE SEQUENCE [LARGE SCALE GENOMIC DNA]</scope>
    <source>
        <strain evidence="2 3">DHOA06</strain>
    </source>
</reference>
<comment type="caution">
    <text evidence="2">The sequence shown here is derived from an EMBL/GenBank/DDBJ whole genome shotgun (WGS) entry which is preliminary data.</text>
</comment>
<dbReference type="Proteomes" id="UP000267077">
    <property type="component" value="Unassembled WGS sequence"/>
</dbReference>
<dbReference type="InterPro" id="IPR009492">
    <property type="entry name" value="TniQ"/>
</dbReference>
<gene>
    <name evidence="2" type="ORF">EKH79_03150</name>
</gene>
<protein>
    <recommendedName>
        <fullName evidence="1">TniQ domain-containing protein</fullName>
    </recommendedName>
</protein>
<feature type="domain" description="TniQ" evidence="1">
    <location>
        <begin position="27"/>
        <end position="150"/>
    </location>
</feature>
<sequence length="369" mass="41855">MLRRPPRRQAVTVMREMGMINLSNPTVIPHHDETLSSWLMRWAGDRHTHRSDLLGMVANVQIELADALKSEPDFPSAPGWARSLATVIGMDADDLDRIAWPPSPWVLAPDARCSACVECLGEDGDITAQYMRQLWTDSWRTLCLRHDLPLVQVPAFGWGWGLVGNEVRRAHKTLMRRPYTLVKNLRSAWEATPSVLKEAVYGAEMSLLEAFGEHYTHAGKDGHAASGRLRVWEDLLVVCTTNWQPWSDELPISAAVPTLSAGRRFFRGLRAPPFEGDHNLIRFRSLEDPSIRRMALACVADALQNMASRPTAEPLMKGKARKIWQDVATVLPPNAWDWLSLRAEQWPTTWRHWVLDWRRAALVSSKKVQ</sequence>
<name>A0A432LXL0_9GAMM</name>
<evidence type="ECO:0000313" key="2">
    <source>
        <dbReference type="EMBL" id="RUL66821.1"/>
    </source>
</evidence>
<dbReference type="Pfam" id="PF06527">
    <property type="entry name" value="TniQ"/>
    <property type="match status" value="1"/>
</dbReference>
<evidence type="ECO:0000259" key="1">
    <source>
        <dbReference type="Pfam" id="PF06527"/>
    </source>
</evidence>
<organism evidence="2 3">
    <name type="scientific">Dyella dinghuensis</name>
    <dbReference type="NCBI Taxonomy" id="1920169"/>
    <lineage>
        <taxon>Bacteria</taxon>
        <taxon>Pseudomonadati</taxon>
        <taxon>Pseudomonadota</taxon>
        <taxon>Gammaproteobacteria</taxon>
        <taxon>Lysobacterales</taxon>
        <taxon>Rhodanobacteraceae</taxon>
        <taxon>Dyella</taxon>
    </lineage>
</organism>